<dbReference type="PANTHER" id="PTHR33336:SF15">
    <property type="entry name" value="ABM DOMAIN-CONTAINING PROTEIN"/>
    <property type="match status" value="1"/>
</dbReference>
<evidence type="ECO:0000313" key="2">
    <source>
        <dbReference type="EMBL" id="HIX59050.1"/>
    </source>
</evidence>
<sequence length="101" mass="11173">MMYQCISIISAKPEARETIITAAKKLLEISRQQPGNLYYNLLQSSDNPDKLVLIEKWESREAFLGHVATADQPGDPVYTFGCIAEANSTEPSVILNCEVLA</sequence>
<reference evidence="2" key="1">
    <citation type="journal article" date="2021" name="PeerJ">
        <title>Extensive microbial diversity within the chicken gut microbiome revealed by metagenomics and culture.</title>
        <authorList>
            <person name="Gilroy R."/>
            <person name="Ravi A."/>
            <person name="Getino M."/>
            <person name="Pursley I."/>
            <person name="Horton D.L."/>
            <person name="Alikhan N.F."/>
            <person name="Baker D."/>
            <person name="Gharbi K."/>
            <person name="Hall N."/>
            <person name="Watson M."/>
            <person name="Adriaenssens E.M."/>
            <person name="Foster-Nyarko E."/>
            <person name="Jarju S."/>
            <person name="Secka A."/>
            <person name="Antonio M."/>
            <person name="Oren A."/>
            <person name="Chaudhuri R.R."/>
            <person name="La Ragione R."/>
            <person name="Hildebrand F."/>
            <person name="Pallen M.J."/>
        </authorList>
    </citation>
    <scope>NUCLEOTIDE SEQUENCE</scope>
    <source>
        <strain evidence="2">ChiSjej1B19-8411</strain>
    </source>
</reference>
<dbReference type="AlphaFoldDB" id="A0A9D2B2S2"/>
<evidence type="ECO:0000313" key="3">
    <source>
        <dbReference type="Proteomes" id="UP000886817"/>
    </source>
</evidence>
<dbReference type="SUPFAM" id="SSF54909">
    <property type="entry name" value="Dimeric alpha+beta barrel"/>
    <property type="match status" value="1"/>
</dbReference>
<dbReference type="Pfam" id="PF03992">
    <property type="entry name" value="ABM"/>
    <property type="match status" value="1"/>
</dbReference>
<dbReference type="EMBL" id="DXEX01000114">
    <property type="protein sequence ID" value="HIX59050.1"/>
    <property type="molecule type" value="Genomic_DNA"/>
</dbReference>
<comment type="caution">
    <text evidence="2">The sequence shown here is derived from an EMBL/GenBank/DDBJ whole genome shotgun (WGS) entry which is preliminary data.</text>
</comment>
<dbReference type="InterPro" id="IPR007138">
    <property type="entry name" value="ABM_dom"/>
</dbReference>
<proteinExistence type="predicted"/>
<feature type="domain" description="ABM" evidence="1">
    <location>
        <begin position="3"/>
        <end position="95"/>
    </location>
</feature>
<organism evidence="2 3">
    <name type="scientific">Candidatus Blautia gallistercoris</name>
    <dbReference type="NCBI Taxonomy" id="2838490"/>
    <lineage>
        <taxon>Bacteria</taxon>
        <taxon>Bacillati</taxon>
        <taxon>Bacillota</taxon>
        <taxon>Clostridia</taxon>
        <taxon>Lachnospirales</taxon>
        <taxon>Lachnospiraceae</taxon>
        <taxon>Blautia</taxon>
    </lineage>
</organism>
<keyword evidence="2" id="KW-0503">Monooxygenase</keyword>
<keyword evidence="2" id="KW-0560">Oxidoreductase</keyword>
<dbReference type="Gene3D" id="3.30.70.100">
    <property type="match status" value="1"/>
</dbReference>
<accession>A0A9D2B2S2</accession>
<dbReference type="GO" id="GO:0004497">
    <property type="term" value="F:monooxygenase activity"/>
    <property type="evidence" value="ECO:0007669"/>
    <property type="project" value="UniProtKB-KW"/>
</dbReference>
<dbReference type="PANTHER" id="PTHR33336">
    <property type="entry name" value="QUINOL MONOOXYGENASE YGIN-RELATED"/>
    <property type="match status" value="1"/>
</dbReference>
<dbReference type="InterPro" id="IPR011008">
    <property type="entry name" value="Dimeric_a/b-barrel"/>
</dbReference>
<dbReference type="Proteomes" id="UP000886817">
    <property type="component" value="Unassembled WGS sequence"/>
</dbReference>
<gene>
    <name evidence="2" type="ORF">IAA45_04955</name>
</gene>
<protein>
    <submittedName>
        <fullName evidence="2">Antibiotic biosynthesis monooxygenase</fullName>
    </submittedName>
</protein>
<dbReference type="PROSITE" id="PS51725">
    <property type="entry name" value="ABM"/>
    <property type="match status" value="1"/>
</dbReference>
<reference evidence="2" key="2">
    <citation type="submission" date="2021-04" db="EMBL/GenBank/DDBJ databases">
        <authorList>
            <person name="Gilroy R."/>
        </authorList>
    </citation>
    <scope>NUCLEOTIDE SEQUENCE</scope>
    <source>
        <strain evidence="2">ChiSjej1B19-8411</strain>
    </source>
</reference>
<dbReference type="InterPro" id="IPR050744">
    <property type="entry name" value="AI-2_Isomerase_LsrG"/>
</dbReference>
<name>A0A9D2B2S2_9FIRM</name>
<evidence type="ECO:0000259" key="1">
    <source>
        <dbReference type="PROSITE" id="PS51725"/>
    </source>
</evidence>